<dbReference type="PRINTS" id="PR00724">
    <property type="entry name" value="CRBOXYPTASEC"/>
</dbReference>
<evidence type="ECO:0000256" key="1">
    <source>
        <dbReference type="ARBA" id="ARBA00009431"/>
    </source>
</evidence>
<feature type="compositionally biased region" description="Basic and acidic residues" evidence="7">
    <location>
        <begin position="95"/>
        <end position="120"/>
    </location>
</feature>
<keyword evidence="6" id="KW-0325">Glycoprotein</keyword>
<dbReference type="GO" id="GO:0006508">
    <property type="term" value="P:proteolysis"/>
    <property type="evidence" value="ECO:0007669"/>
    <property type="project" value="UniProtKB-KW"/>
</dbReference>
<keyword evidence="9" id="KW-1185">Reference proteome</keyword>
<evidence type="ECO:0000256" key="2">
    <source>
        <dbReference type="ARBA" id="ARBA00022645"/>
    </source>
</evidence>
<evidence type="ECO:0000256" key="6">
    <source>
        <dbReference type="ARBA" id="ARBA00023180"/>
    </source>
</evidence>
<evidence type="ECO:0000256" key="7">
    <source>
        <dbReference type="SAM" id="MobiDB-lite"/>
    </source>
</evidence>
<evidence type="ECO:0000313" key="8">
    <source>
        <dbReference type="EMBL" id="CAH0383497.1"/>
    </source>
</evidence>
<dbReference type="Gene3D" id="3.40.50.1820">
    <property type="entry name" value="alpha/beta hydrolase"/>
    <property type="match status" value="1"/>
</dbReference>
<dbReference type="InterPro" id="IPR001563">
    <property type="entry name" value="Peptidase_S10"/>
</dbReference>
<dbReference type="AlphaFoldDB" id="A0A9P0A101"/>
<dbReference type="Pfam" id="PF00450">
    <property type="entry name" value="Peptidase_S10"/>
    <property type="match status" value="1"/>
</dbReference>
<dbReference type="Proteomes" id="UP001152759">
    <property type="component" value="Chromosome 10"/>
</dbReference>
<keyword evidence="4" id="KW-0732">Signal</keyword>
<dbReference type="PANTHER" id="PTHR11802:SF472">
    <property type="entry name" value="SERINE CARBOXYPEPTIDASE CPVL-RELATED"/>
    <property type="match status" value="1"/>
</dbReference>
<gene>
    <name evidence="8" type="ORF">BEMITA_LOCUS2941</name>
</gene>
<comment type="similarity">
    <text evidence="1">Belongs to the peptidase S10 family.</text>
</comment>
<keyword evidence="5" id="KW-0378">Hydrolase</keyword>
<dbReference type="EMBL" id="OU963871">
    <property type="protein sequence ID" value="CAH0383497.1"/>
    <property type="molecule type" value="Genomic_DNA"/>
</dbReference>
<keyword evidence="2" id="KW-0121">Carboxypeptidase</keyword>
<dbReference type="SUPFAM" id="SSF53474">
    <property type="entry name" value="alpha/beta-Hydrolases"/>
    <property type="match status" value="1"/>
</dbReference>
<evidence type="ECO:0000256" key="3">
    <source>
        <dbReference type="ARBA" id="ARBA00022670"/>
    </source>
</evidence>
<reference evidence="8" key="1">
    <citation type="submission" date="2021-12" db="EMBL/GenBank/DDBJ databases">
        <authorList>
            <person name="King R."/>
        </authorList>
    </citation>
    <scope>NUCLEOTIDE SEQUENCE</scope>
</reference>
<evidence type="ECO:0000256" key="5">
    <source>
        <dbReference type="ARBA" id="ARBA00022801"/>
    </source>
</evidence>
<name>A0A9P0A101_BEMTA</name>
<feature type="region of interest" description="Disordered" evidence="7">
    <location>
        <begin position="75"/>
        <end position="128"/>
    </location>
</feature>
<dbReference type="GO" id="GO:0004185">
    <property type="term" value="F:serine-type carboxypeptidase activity"/>
    <property type="evidence" value="ECO:0007669"/>
    <property type="project" value="InterPro"/>
</dbReference>
<dbReference type="PANTHER" id="PTHR11802">
    <property type="entry name" value="SERINE PROTEASE FAMILY S10 SERINE CARBOXYPEPTIDASE"/>
    <property type="match status" value="1"/>
</dbReference>
<keyword evidence="3" id="KW-0645">Protease</keyword>
<accession>A0A9P0A101</accession>
<evidence type="ECO:0000313" key="9">
    <source>
        <dbReference type="Proteomes" id="UP001152759"/>
    </source>
</evidence>
<dbReference type="InterPro" id="IPR029058">
    <property type="entry name" value="AB_hydrolase_fold"/>
</dbReference>
<protein>
    <submittedName>
        <fullName evidence="8">Uncharacterized protein</fullName>
    </submittedName>
</protein>
<proteinExistence type="inferred from homology"/>
<sequence>MSKLLSPVRLYLLFKLNSSDLFTPSRPVSFNPSASPALRPPPASPVGITVNVYPSSPLPDSTHVADQGGKVLSALNDDTHETDQVNKIQKKNSHREKQNHHGGDQLKHRTEETDRDHPSDTRSSQNSTIDFREFHHRLSYNKNEALFLTPLIENGEAKRARKFAKVPAMKGVESFAGYLTINSTTGSNLFFWLFKNQETRLEERPLIVWLHGGYAQMGLFGLFRNVGPFYLGHDRKLKRRKYSWNQKCNLVFVDSPVGAGFSFTKLESGYPSSLKVVAEDLYKFLVQLHKLFPSFRRNELILVGDSSGTKVAQLLSRKIYEDNKISDIKLNLKRLVLVSKLRDVGVLETSSAYLFALKLVDDNQRQELARLEAHLRGAELSENGTESLALQILIRERIKEFTGLRDTLDSVHDNIAVYQAKLAVWFLSQSATKRALHVGEYNLTEVSAEAVSHLKRNGGLLISTKPILEDFLTAESLPILSMNGQFDTAGLISGGLYDSYKWPRADEFFKARRCQLKFKDEVAAYYKSAGTLTEVVMRNAGHFLAAAHPRWTYEILHRFIADDKAQACEAPGIGEYRNKIYRRASELITPRIESIFIPLKFLTCPCRKLDDSYLTRETDCALHYSLTGAGSPLCLSTSVTKSNNFDGGFVRRARGKYRSVVNNTQRDGRHHISSYLHFHVSPGKQGVI</sequence>
<organism evidence="8 9">
    <name type="scientific">Bemisia tabaci</name>
    <name type="common">Sweetpotato whitefly</name>
    <name type="synonym">Aleurodes tabaci</name>
    <dbReference type="NCBI Taxonomy" id="7038"/>
    <lineage>
        <taxon>Eukaryota</taxon>
        <taxon>Metazoa</taxon>
        <taxon>Ecdysozoa</taxon>
        <taxon>Arthropoda</taxon>
        <taxon>Hexapoda</taxon>
        <taxon>Insecta</taxon>
        <taxon>Pterygota</taxon>
        <taxon>Neoptera</taxon>
        <taxon>Paraneoptera</taxon>
        <taxon>Hemiptera</taxon>
        <taxon>Sternorrhyncha</taxon>
        <taxon>Aleyrodoidea</taxon>
        <taxon>Aleyrodidae</taxon>
        <taxon>Aleyrodinae</taxon>
        <taxon>Bemisia</taxon>
    </lineage>
</organism>
<evidence type="ECO:0000256" key="4">
    <source>
        <dbReference type="ARBA" id="ARBA00022729"/>
    </source>
</evidence>